<dbReference type="Gene3D" id="2.170.130.10">
    <property type="entry name" value="TonB-dependent receptor, plug domain"/>
    <property type="match status" value="1"/>
</dbReference>
<dbReference type="SUPFAM" id="SSF49464">
    <property type="entry name" value="Carboxypeptidase regulatory domain-like"/>
    <property type="match status" value="2"/>
</dbReference>
<accession>A0A5J4FXA9</accession>
<dbReference type="OrthoDB" id="1079187at2"/>
<dbReference type="Pfam" id="PF13715">
    <property type="entry name" value="CarbopepD_reg_2"/>
    <property type="match status" value="1"/>
</dbReference>
<organism evidence="1 2">
    <name type="scientific">Patiriisocius marinistellae</name>
    <dbReference type="NCBI Taxonomy" id="2494560"/>
    <lineage>
        <taxon>Bacteria</taxon>
        <taxon>Pseudomonadati</taxon>
        <taxon>Bacteroidota</taxon>
        <taxon>Flavobacteriia</taxon>
        <taxon>Flavobacteriales</taxon>
        <taxon>Flavobacteriaceae</taxon>
        <taxon>Patiriisocius</taxon>
    </lineage>
</organism>
<evidence type="ECO:0000313" key="1">
    <source>
        <dbReference type="EMBL" id="GEQ84766.1"/>
    </source>
</evidence>
<dbReference type="AlphaFoldDB" id="A0A5J4FXA9"/>
<dbReference type="EMBL" id="BKCF01000001">
    <property type="protein sequence ID" value="GEQ84766.1"/>
    <property type="molecule type" value="Genomic_DNA"/>
</dbReference>
<dbReference type="Gene3D" id="1.25.40.10">
    <property type="entry name" value="Tetratricopeptide repeat domain"/>
    <property type="match status" value="1"/>
</dbReference>
<keyword evidence="2" id="KW-1185">Reference proteome</keyword>
<reference evidence="1 2" key="1">
    <citation type="submission" date="2019-08" db="EMBL/GenBank/DDBJ databases">
        <title>Ulvibacter marinistellae sp. nov., isolated from a starfish, Patiria pectinifera.</title>
        <authorList>
            <person name="Kawano K."/>
            <person name="Ushijima N."/>
            <person name="Kihara M."/>
            <person name="Itoh H."/>
        </authorList>
    </citation>
    <scope>NUCLEOTIDE SEQUENCE [LARGE SCALE GENOMIC DNA]</scope>
    <source>
        <strain evidence="1 2">KK4</strain>
    </source>
</reference>
<dbReference type="InterPro" id="IPR037066">
    <property type="entry name" value="Plug_dom_sf"/>
</dbReference>
<dbReference type="SUPFAM" id="SSF48452">
    <property type="entry name" value="TPR-like"/>
    <property type="match status" value="1"/>
</dbReference>
<evidence type="ECO:0000313" key="2">
    <source>
        <dbReference type="Proteomes" id="UP000326994"/>
    </source>
</evidence>
<dbReference type="InterPro" id="IPR008969">
    <property type="entry name" value="CarboxyPept-like_regulatory"/>
</dbReference>
<protein>
    <submittedName>
        <fullName evidence="1">Uncharacterized protein</fullName>
    </submittedName>
</protein>
<proteinExistence type="predicted"/>
<dbReference type="Proteomes" id="UP000326994">
    <property type="component" value="Unassembled WGS sequence"/>
</dbReference>
<gene>
    <name evidence="1" type="ORF">ULMS_02740</name>
</gene>
<sequence>MKKFILVLITFFITIQLYGQSNTFIKASIIDAETQQSIPYVNVGFFDKAIGTTTNEQGQFSLAFDNSIVKQVPLQISAIGYESKEITFEEIEKLINFSVKITLIPEQYNLNEVTITSQKRSLERLGSKAYSAKGIGYWHEIEGLGGELATKIDIKHDNTLLHDLTFNIVENLSDSLLIRVNVYDYHRGFPGKNLLSQNIFHTVSNKKGIETIPLKKYKIKADNDIIVSLELVEVYGDVIYFAVSSSSYNGTSYTKKISQDRWLRQKETKLAFSLIASYTQQNPQQITTIRELPKKAEIFWDTSFSMRNRDFDEESKLLRKYLRKCNNIDIKVSKFNTSIYETKEFKIRNGNSNEVLNYLEESTYFGASSFSAVLKQNNFNASLGLLFSDGISQLSNIESKGFLEIFTVNSKKIAAHEILQSVANYNNGTYLDLTKYDVKTALEFLLENTENIEDYQNSTNDTRANVYGIVYNEEGPVQGAYIVLNDSFEIVETDKKGAYSINAEAGDKLTIDAIGMKTKDTVVSALKKLNISLALNAEKLAEVELKAKTNAKDRAEELVDTPFGKRMRGSVGYSLANRITSEEILGTDIDLMKILMKMPGVSVINLKNVPPQEPIYGFTRTMNGGINGGLPALIIDGLAYDQQRGQLAPRISAEKIESVTLLKSIAATTRYGSLGAFGLIVVKLKNSFNIEDTASDNFANKTPDITVKGNVYKEQLPMLEQVNQNIAKPTYITTLKDAGSFTDAKSKYALLLNTQDSKTISFYVNTGDYFKKWDKKYASTIYSTILELAPKNLKALKTAAYKLEEIGNHEKALEVYQYIVDSFPSKVQSYLDVARAYTNTKNYKEAGSLYTQMYFNTIPNVDFTNTAPTVINELRYLVANHKSQIDYKELPPEMLELTFKKDYRIVFEWNDPLAEFKIQFVNPENKYFTFSHTEFEDTELITSEIENGLHSKEFIIDDEVSGDWLINTHSFEREDIKNPVYLKMTTYEDFGLASQQTKIQVVNLGEISEKITLKKLITHLKK</sequence>
<comment type="caution">
    <text evidence="1">The sequence shown here is derived from an EMBL/GenBank/DDBJ whole genome shotgun (WGS) entry which is preliminary data.</text>
</comment>
<dbReference type="RefSeq" id="WP_151892709.1">
    <property type="nucleotide sequence ID" value="NZ_BKCF01000001.1"/>
</dbReference>
<dbReference type="InterPro" id="IPR011990">
    <property type="entry name" value="TPR-like_helical_dom_sf"/>
</dbReference>
<dbReference type="SUPFAM" id="SSF56935">
    <property type="entry name" value="Porins"/>
    <property type="match status" value="1"/>
</dbReference>
<name>A0A5J4FXA9_9FLAO</name>